<organism evidence="2 3">
    <name type="scientific">Legionella pneumophila</name>
    <dbReference type="NCBI Taxonomy" id="446"/>
    <lineage>
        <taxon>Bacteria</taxon>
        <taxon>Pseudomonadati</taxon>
        <taxon>Pseudomonadota</taxon>
        <taxon>Gammaproteobacteria</taxon>
        <taxon>Legionellales</taxon>
        <taxon>Legionellaceae</taxon>
        <taxon>Legionella</taxon>
    </lineage>
</organism>
<name>A0AAN5KU29_LEGPN</name>
<reference evidence="2" key="2">
    <citation type="submission" date="2020-11" db="EMBL/GenBank/DDBJ databases">
        <authorList>
            <consortium name="NCBI Pathogen Detection Project"/>
        </authorList>
    </citation>
    <scope>NUCLEOTIDE SEQUENCE</scope>
    <source>
        <strain evidence="2">D3612</strain>
    </source>
</reference>
<gene>
    <name evidence="1" type="ORF">I8Y58_000374</name>
    <name evidence="2" type="ORF">I8Y58_003133</name>
</gene>
<protein>
    <submittedName>
        <fullName evidence="2">Uncharacterized protein</fullName>
    </submittedName>
</protein>
<accession>A0AAN5KU29</accession>
<dbReference type="Proteomes" id="UP000861567">
    <property type="component" value="Unassembled WGS sequence"/>
</dbReference>
<dbReference type="EMBL" id="DACSEI010000110">
    <property type="protein sequence ID" value="HAT1597844.1"/>
    <property type="molecule type" value="Genomic_DNA"/>
</dbReference>
<evidence type="ECO:0000313" key="2">
    <source>
        <dbReference type="EMBL" id="HAT1597844.1"/>
    </source>
</evidence>
<evidence type="ECO:0000313" key="1">
    <source>
        <dbReference type="EMBL" id="HAT1595180.1"/>
    </source>
</evidence>
<reference evidence="2" key="1">
    <citation type="journal article" date="2018" name="Genome Biol.">
        <title>SKESA: strategic k-mer extension for scrupulous assemblies.</title>
        <authorList>
            <person name="Souvorov A."/>
            <person name="Agarwala R."/>
            <person name="Lipman D.J."/>
        </authorList>
    </citation>
    <scope>NUCLEOTIDE SEQUENCE</scope>
    <source>
        <strain evidence="2">D3612</strain>
    </source>
</reference>
<dbReference type="Pfam" id="PF18632">
    <property type="entry name" value="DUF5630"/>
    <property type="match status" value="1"/>
</dbReference>
<comment type="caution">
    <text evidence="2">The sequence shown here is derived from an EMBL/GenBank/DDBJ whole genome shotgun (WGS) entry which is preliminary data.</text>
</comment>
<dbReference type="EMBL" id="DACSEI010000002">
    <property type="protein sequence ID" value="HAT1595180.1"/>
    <property type="molecule type" value="Genomic_DNA"/>
</dbReference>
<dbReference type="InterPro" id="IPR040808">
    <property type="entry name" value="DUF5630"/>
</dbReference>
<proteinExistence type="predicted"/>
<evidence type="ECO:0000313" key="3">
    <source>
        <dbReference type="Proteomes" id="UP000861567"/>
    </source>
</evidence>
<sequence length="295" mass="33908">MGGSYNDWLKSSYSELKKINIIENLIKENNFAKAKMLLSNLDLTTLIKYTELSKTITNFCEEAEQNDIWRTHLQSFNEDDFSFEEYLPVTLSQLVKGIYFYGQAAECREAEGKAFGDNELEFLRKSAHHHCFYAYNSLSTWAYEKYKMGLNDYSLLTLHYAQKASQYHWTPGYLLFYKTCLNLAILSNSPSLSYQEALEALLIARKLSEHQYSISAINNAYFGKGLTHGNKTQIESWDKAISETINKGKIPTVLINKIYDKASEKAKQILDKFTNEVKDKPEEKLENEAAPTLSI</sequence>
<dbReference type="AlphaFoldDB" id="A0AAN5KU29"/>